<organism evidence="4 5">
    <name type="scientific">Agrilus planipennis</name>
    <name type="common">Emerald ash borer</name>
    <name type="synonym">Agrilus marcopoli</name>
    <dbReference type="NCBI Taxonomy" id="224129"/>
    <lineage>
        <taxon>Eukaryota</taxon>
        <taxon>Metazoa</taxon>
        <taxon>Ecdysozoa</taxon>
        <taxon>Arthropoda</taxon>
        <taxon>Hexapoda</taxon>
        <taxon>Insecta</taxon>
        <taxon>Pterygota</taxon>
        <taxon>Neoptera</taxon>
        <taxon>Endopterygota</taxon>
        <taxon>Coleoptera</taxon>
        <taxon>Polyphaga</taxon>
        <taxon>Elateriformia</taxon>
        <taxon>Buprestoidea</taxon>
        <taxon>Buprestidae</taxon>
        <taxon>Agrilinae</taxon>
        <taxon>Agrilus</taxon>
    </lineage>
</organism>
<keyword evidence="4" id="KW-1185">Reference proteome</keyword>
<dbReference type="PANTHER" id="PTHR43115:SF4">
    <property type="entry name" value="DEHYDROGENASE_REDUCTASE SDR FAMILY MEMBER 11"/>
    <property type="match status" value="1"/>
</dbReference>
<dbReference type="KEGG" id="apln:108740809"/>
<keyword evidence="2" id="KW-0560">Oxidoreductase</keyword>
<comment type="similarity">
    <text evidence="1 3">Belongs to the short-chain dehydrogenases/reductases (SDR) family.</text>
</comment>
<dbReference type="PANTHER" id="PTHR43115">
    <property type="entry name" value="DEHYDROGENASE/REDUCTASE SDR FAMILY MEMBER 11"/>
    <property type="match status" value="1"/>
</dbReference>
<dbReference type="GeneID" id="108740809"/>
<dbReference type="InterPro" id="IPR002347">
    <property type="entry name" value="SDR_fam"/>
</dbReference>
<evidence type="ECO:0000256" key="3">
    <source>
        <dbReference type="RuleBase" id="RU000363"/>
    </source>
</evidence>
<dbReference type="PRINTS" id="PR00080">
    <property type="entry name" value="SDRFAMILY"/>
</dbReference>
<proteinExistence type="inferred from homology"/>
<reference evidence="5" key="1">
    <citation type="submission" date="2025-08" db="UniProtKB">
        <authorList>
            <consortium name="RefSeq"/>
        </authorList>
    </citation>
    <scope>IDENTIFICATION</scope>
    <source>
        <tissue evidence="5">Entire body</tissue>
    </source>
</reference>
<dbReference type="PRINTS" id="PR00081">
    <property type="entry name" value="GDHRDH"/>
</dbReference>
<name>A0A7F5R9S8_AGRPL</name>
<dbReference type="Proteomes" id="UP000192223">
    <property type="component" value="Unplaced"/>
</dbReference>
<evidence type="ECO:0000256" key="1">
    <source>
        <dbReference type="ARBA" id="ARBA00006484"/>
    </source>
</evidence>
<evidence type="ECO:0000256" key="2">
    <source>
        <dbReference type="ARBA" id="ARBA00023002"/>
    </source>
</evidence>
<dbReference type="RefSeq" id="XP_025832722.1">
    <property type="nucleotide sequence ID" value="XM_025976937.1"/>
</dbReference>
<dbReference type="OrthoDB" id="1933717at2759"/>
<dbReference type="FunFam" id="3.40.50.720:FF:000047">
    <property type="entry name" value="NADP-dependent L-serine/L-allo-threonine dehydrogenase"/>
    <property type="match status" value="1"/>
</dbReference>
<dbReference type="SUPFAM" id="SSF51735">
    <property type="entry name" value="NAD(P)-binding Rossmann-fold domains"/>
    <property type="match status" value="1"/>
</dbReference>
<evidence type="ECO:0000313" key="5">
    <source>
        <dbReference type="RefSeq" id="XP_025832722.1"/>
    </source>
</evidence>
<sequence>MERWVNKVAIVTGVTTGIGAAIAEMMVKEGVLVAGFARKKERVQELFEKLQHEKGKLYVLMVDITNENEILTGFKWIKSNLGPVHILINNAGVARHTSLIDGDTQKWKEVFETNVFGLCIATREAVRDMRTHQTSGHIIHMNSIAGHTIPYFPGTSVNVYAAAKFAVTALTETLRRELMNCNLKIKVTVRNDINKLLNICIPIRLYVKRN</sequence>
<accession>A0A7F5R9S8</accession>
<dbReference type="Pfam" id="PF00106">
    <property type="entry name" value="adh_short"/>
    <property type="match status" value="1"/>
</dbReference>
<gene>
    <name evidence="5" type="primary">LOC108740809</name>
</gene>
<dbReference type="AlphaFoldDB" id="A0A7F5R9S8"/>
<protein>
    <submittedName>
        <fullName evidence="5">Farnesol dehydrogenase-like isoform X1</fullName>
    </submittedName>
</protein>
<dbReference type="Gene3D" id="3.40.50.720">
    <property type="entry name" value="NAD(P)-binding Rossmann-like Domain"/>
    <property type="match status" value="1"/>
</dbReference>
<dbReference type="GO" id="GO:0016616">
    <property type="term" value="F:oxidoreductase activity, acting on the CH-OH group of donors, NAD or NADP as acceptor"/>
    <property type="evidence" value="ECO:0007669"/>
    <property type="project" value="UniProtKB-ARBA"/>
</dbReference>
<dbReference type="InterPro" id="IPR036291">
    <property type="entry name" value="NAD(P)-bd_dom_sf"/>
</dbReference>
<evidence type="ECO:0000313" key="4">
    <source>
        <dbReference type="Proteomes" id="UP000192223"/>
    </source>
</evidence>